<dbReference type="GO" id="GO:0005096">
    <property type="term" value="F:GTPase activator activity"/>
    <property type="evidence" value="ECO:0007669"/>
    <property type="project" value="UniProtKB-KW"/>
</dbReference>
<evidence type="ECO:0000256" key="8">
    <source>
        <dbReference type="ARBA" id="ARBA00023242"/>
    </source>
</evidence>
<evidence type="ECO:0000256" key="4">
    <source>
        <dbReference type="ARBA" id="ARBA00022771"/>
    </source>
</evidence>
<keyword evidence="3" id="KW-0479">Metal-binding</keyword>
<dbReference type="PANTHER" id="PTHR45686:SF4">
    <property type="entry name" value="ADP-RIBOSYLATION FACTOR GTPASE ACTIVATING PROTEIN 3, ISOFORM H"/>
    <property type="match status" value="1"/>
</dbReference>
<feature type="domain" description="Arf-GAP" evidence="11">
    <location>
        <begin position="376"/>
        <end position="493"/>
    </location>
</feature>
<keyword evidence="6" id="KW-0805">Transcription regulation</keyword>
<evidence type="ECO:0000256" key="5">
    <source>
        <dbReference type="ARBA" id="ARBA00022833"/>
    </source>
</evidence>
<dbReference type="InterPro" id="IPR038508">
    <property type="entry name" value="ArfGAP_dom_sf"/>
</dbReference>
<evidence type="ECO:0000256" key="9">
    <source>
        <dbReference type="PROSITE-ProRule" id="PRU00288"/>
    </source>
</evidence>
<evidence type="ECO:0000256" key="6">
    <source>
        <dbReference type="ARBA" id="ARBA00023015"/>
    </source>
</evidence>
<dbReference type="CDD" id="cd08831">
    <property type="entry name" value="ArfGap_ArfGap2_3_like"/>
    <property type="match status" value="1"/>
</dbReference>
<dbReference type="AlphaFoldDB" id="A0AAD9RLH0"/>
<dbReference type="Gene3D" id="1.10.20.10">
    <property type="entry name" value="Histone, subunit A"/>
    <property type="match status" value="1"/>
</dbReference>
<feature type="compositionally biased region" description="Basic and acidic residues" evidence="10">
    <location>
        <begin position="789"/>
        <end position="801"/>
    </location>
</feature>
<evidence type="ECO:0000313" key="12">
    <source>
        <dbReference type="EMBL" id="KAK2581650.1"/>
    </source>
</evidence>
<evidence type="ECO:0000256" key="10">
    <source>
        <dbReference type="SAM" id="MobiDB-lite"/>
    </source>
</evidence>
<evidence type="ECO:0000256" key="3">
    <source>
        <dbReference type="ARBA" id="ARBA00022723"/>
    </source>
</evidence>
<reference evidence="12" key="2">
    <citation type="journal article" date="2023" name="Commun. Biol.">
        <title>Intrasexual cuticular hydrocarbon dimorphism in a wasp sheds light on hydrocarbon biosynthesis genes in Hymenoptera.</title>
        <authorList>
            <person name="Moris V.C."/>
            <person name="Podsiadlowski L."/>
            <person name="Martin S."/>
            <person name="Oeyen J.P."/>
            <person name="Donath A."/>
            <person name="Petersen M."/>
            <person name="Wilbrandt J."/>
            <person name="Misof B."/>
            <person name="Liedtke D."/>
            <person name="Thamm M."/>
            <person name="Scheiner R."/>
            <person name="Schmitt T."/>
            <person name="Niehuis O."/>
        </authorList>
    </citation>
    <scope>NUCLEOTIDE SEQUENCE</scope>
    <source>
        <strain evidence="12">GBR_01_08_01A</strain>
    </source>
</reference>
<gene>
    <name evidence="12" type="ORF">KPH14_002150</name>
</gene>
<evidence type="ECO:0000259" key="11">
    <source>
        <dbReference type="PROSITE" id="PS50115"/>
    </source>
</evidence>
<dbReference type="GO" id="GO:0005634">
    <property type="term" value="C:nucleus"/>
    <property type="evidence" value="ECO:0007669"/>
    <property type="project" value="UniProtKB-SubCell"/>
</dbReference>
<dbReference type="SUPFAM" id="SSF57863">
    <property type="entry name" value="ArfGap/RecO-like zinc finger"/>
    <property type="match status" value="1"/>
</dbReference>
<dbReference type="Proteomes" id="UP001258017">
    <property type="component" value="Unassembled WGS sequence"/>
</dbReference>
<dbReference type="GO" id="GO:0046982">
    <property type="term" value="F:protein heterodimerization activity"/>
    <property type="evidence" value="ECO:0007669"/>
    <property type="project" value="InterPro"/>
</dbReference>
<dbReference type="EMBL" id="JAIFRP010000038">
    <property type="protein sequence ID" value="KAK2581650.1"/>
    <property type="molecule type" value="Genomic_DNA"/>
</dbReference>
<protein>
    <recommendedName>
        <fullName evidence="11">Arf-GAP domain-containing protein</fullName>
    </recommendedName>
</protein>
<proteinExistence type="predicted"/>
<dbReference type="PRINTS" id="PR00405">
    <property type="entry name" value="REVINTRACTNG"/>
</dbReference>
<dbReference type="CDD" id="cd06847">
    <property type="entry name" value="HFD_SUPT7L"/>
    <property type="match status" value="1"/>
</dbReference>
<keyword evidence="2" id="KW-0343">GTPase activation</keyword>
<dbReference type="PROSITE" id="PS50115">
    <property type="entry name" value="ARFGAP"/>
    <property type="match status" value="1"/>
</dbReference>
<sequence>MKYGTTLQRRYNLIAMIALSFLSNKVLFLKKVFIKISNIMKSSKNHKSTMLWGELPPRETFKQEVITPDIIENVWRQVMDEANNTECDYQIDRQPEYIQLPIGNLHVLNTINFHQQLRMMDEGTVLGNLSVIDTDDSQEESKASSNLFRFLPADIDTDTFKNSSPVHHLTPESAHNLLRHAVIVLLAHIGFQYSSDLAVETLTDVADHFLRRMTLLLKAAAEQDDHGFPDAMERVLLETGVGGVTAIHDYYQEYVLRFEENMKKKVEAMMEKQRMVLDEAASKLQLDELDEFGNVYREVPTLQLLDPDMGFPPSLDAGFQMLYSLEQDELNSLEIEEEEVNRQKILVISCFPEFLAMSLTTRQKMAESGPSQVDIEEIFKKLRAIPANKTCFDCNAKNPAWSSVTYGVFLCIDCSAVHRSLGVHLTFVRSTQLDTNWTWLQLRNMQLGGNANARKYFAQYNCTTTDAQQKYKSRAAMMYKEKLAQASALAMRRYGTKVFLPTTKNKAMLHLEESMEQDAEESNEMDFFQEHENFDLYSNEPNIPTDEKTVSNSAMCKEDIEKNDTSTSSGIVLNSVGPSVKLSESMSSIQSERKPTIGGRKVQSKRPGLGKKAGGLGAQRVKTNFDELEKSVTEVGKEIQETESNEGTKKEREEIATLLAYRYEQNLSQQAKKVEERAKQLDPSKAGQAERLGMGFNARGGASHSALGDMKTITQESSAKTITAAEPRPRDIDVDRDLFTNLDEFYTALLTPYSNNINIKVKSEEVVVIAEPEPPKRQPLLSRPSNSKSDNKTSVEGEAQKKFGSAKAISSDQYFQDSKYDDSWERKSNLRRFEGSSSISSADYFGTGNSSPTSPTTSLSARLSGGHASVVDLDDVRESVRQGVNKVAGRISSLANAAVSSIQDRYGL</sequence>
<name>A0AAD9RLH0_9HYME</name>
<keyword evidence="13" id="KW-1185">Reference proteome</keyword>
<feature type="region of interest" description="Disordered" evidence="10">
    <location>
        <begin position="583"/>
        <end position="615"/>
    </location>
</feature>
<feature type="region of interest" description="Disordered" evidence="10">
    <location>
        <begin position="775"/>
        <end position="803"/>
    </location>
</feature>
<feature type="region of interest" description="Disordered" evidence="10">
    <location>
        <begin position="841"/>
        <end position="862"/>
    </location>
</feature>
<dbReference type="GO" id="GO:0008270">
    <property type="term" value="F:zinc ion binding"/>
    <property type="evidence" value="ECO:0007669"/>
    <property type="project" value="UniProtKB-KW"/>
</dbReference>
<keyword evidence="4 9" id="KW-0863">Zinc-finger</keyword>
<dbReference type="InterPro" id="IPR001164">
    <property type="entry name" value="ArfGAP_dom"/>
</dbReference>
<dbReference type="GO" id="GO:0000139">
    <property type="term" value="C:Golgi membrane"/>
    <property type="evidence" value="ECO:0007669"/>
    <property type="project" value="GOC"/>
</dbReference>
<keyword evidence="7" id="KW-0804">Transcription</keyword>
<dbReference type="Pfam" id="PF01412">
    <property type="entry name" value="ArfGap"/>
    <property type="match status" value="1"/>
</dbReference>
<dbReference type="PANTHER" id="PTHR45686">
    <property type="entry name" value="ADP-RIBOSYLATION FACTOR GTPASE ACTIVATING PROTEIN 3, ISOFORM H-RELATED"/>
    <property type="match status" value="1"/>
</dbReference>
<keyword evidence="5" id="KW-0862">Zinc</keyword>
<dbReference type="FunFam" id="1.10.220.150:FF:000004">
    <property type="entry name" value="Putative ADP-ribosylation factor GTPase-activating protein 2"/>
    <property type="match status" value="1"/>
</dbReference>
<dbReference type="InterPro" id="IPR037278">
    <property type="entry name" value="ARFGAP/RecO"/>
</dbReference>
<dbReference type="SMART" id="SM00105">
    <property type="entry name" value="ArfGap"/>
    <property type="match status" value="1"/>
</dbReference>
<feature type="compositionally biased region" description="Low complexity" evidence="10">
    <location>
        <begin position="846"/>
        <end position="858"/>
    </location>
</feature>
<evidence type="ECO:0000313" key="13">
    <source>
        <dbReference type="Proteomes" id="UP001258017"/>
    </source>
</evidence>
<dbReference type="Pfam" id="PF07524">
    <property type="entry name" value="Bromo_TP"/>
    <property type="match status" value="1"/>
</dbReference>
<evidence type="ECO:0000256" key="7">
    <source>
        <dbReference type="ARBA" id="ARBA00023163"/>
    </source>
</evidence>
<dbReference type="GO" id="GO:0048205">
    <property type="term" value="P:COPI coating of Golgi vesicle"/>
    <property type="evidence" value="ECO:0007669"/>
    <property type="project" value="TreeGrafter"/>
</dbReference>
<reference evidence="12" key="1">
    <citation type="submission" date="2021-08" db="EMBL/GenBank/DDBJ databases">
        <authorList>
            <person name="Misof B."/>
            <person name="Oliver O."/>
            <person name="Podsiadlowski L."/>
            <person name="Donath A."/>
            <person name="Peters R."/>
            <person name="Mayer C."/>
            <person name="Rust J."/>
            <person name="Gunkel S."/>
            <person name="Lesny P."/>
            <person name="Martin S."/>
            <person name="Oeyen J.P."/>
            <person name="Petersen M."/>
            <person name="Panagiotis P."/>
            <person name="Wilbrandt J."/>
            <person name="Tanja T."/>
        </authorList>
    </citation>
    <scope>NUCLEOTIDE SEQUENCE</scope>
    <source>
        <strain evidence="12">GBR_01_08_01A</strain>
        <tissue evidence="12">Thorax + abdomen</tissue>
    </source>
</reference>
<comment type="subcellular location">
    <subcellularLocation>
        <location evidence="1">Nucleus</location>
    </subcellularLocation>
</comment>
<comment type="caution">
    <text evidence="12">The sequence shown here is derived from an EMBL/GenBank/DDBJ whole genome shotgun (WGS) entry which is preliminary data.</text>
</comment>
<keyword evidence="8" id="KW-0539">Nucleus</keyword>
<dbReference type="InterPro" id="IPR009072">
    <property type="entry name" value="Histone-fold"/>
</dbReference>
<dbReference type="InterPro" id="IPR006565">
    <property type="entry name" value="BTP"/>
</dbReference>
<evidence type="ECO:0000256" key="1">
    <source>
        <dbReference type="ARBA" id="ARBA00004123"/>
    </source>
</evidence>
<dbReference type="Gene3D" id="1.10.220.150">
    <property type="entry name" value="Arf GTPase activating protein"/>
    <property type="match status" value="1"/>
</dbReference>
<organism evidence="12 13">
    <name type="scientific">Odynerus spinipes</name>
    <dbReference type="NCBI Taxonomy" id="1348599"/>
    <lineage>
        <taxon>Eukaryota</taxon>
        <taxon>Metazoa</taxon>
        <taxon>Ecdysozoa</taxon>
        <taxon>Arthropoda</taxon>
        <taxon>Hexapoda</taxon>
        <taxon>Insecta</taxon>
        <taxon>Pterygota</taxon>
        <taxon>Neoptera</taxon>
        <taxon>Endopterygota</taxon>
        <taxon>Hymenoptera</taxon>
        <taxon>Apocrita</taxon>
        <taxon>Aculeata</taxon>
        <taxon>Vespoidea</taxon>
        <taxon>Vespidae</taxon>
        <taxon>Eumeninae</taxon>
        <taxon>Odynerus</taxon>
    </lineage>
</organism>
<evidence type="ECO:0000256" key="2">
    <source>
        <dbReference type="ARBA" id="ARBA00022468"/>
    </source>
</evidence>
<accession>A0AAD9RLH0</accession>